<evidence type="ECO:0000313" key="2">
    <source>
        <dbReference type="Proteomes" id="UP000762676"/>
    </source>
</evidence>
<accession>A0AAV4EHX8</accession>
<gene>
    <name evidence="1" type="ORF">ElyMa_005408000</name>
</gene>
<dbReference type="EMBL" id="BMAT01010770">
    <property type="protein sequence ID" value="GFR60439.1"/>
    <property type="molecule type" value="Genomic_DNA"/>
</dbReference>
<dbReference type="Proteomes" id="UP000762676">
    <property type="component" value="Unassembled WGS sequence"/>
</dbReference>
<name>A0AAV4EHX8_9GAST</name>
<sequence length="84" mass="9028">MVFTEQAGGGQVLATRLRVPASRSIFTGPRAGGYPRSWSDQRGCAAFTLASGSQRHRRSGYAGLPEPVRDAKLQVHPDGLAVQY</sequence>
<dbReference type="AlphaFoldDB" id="A0AAV4EHX8"/>
<reference evidence="1 2" key="1">
    <citation type="journal article" date="2021" name="Elife">
        <title>Chloroplast acquisition without the gene transfer in kleptoplastic sea slugs, Plakobranchus ocellatus.</title>
        <authorList>
            <person name="Maeda T."/>
            <person name="Takahashi S."/>
            <person name="Yoshida T."/>
            <person name="Shimamura S."/>
            <person name="Takaki Y."/>
            <person name="Nagai Y."/>
            <person name="Toyoda A."/>
            <person name="Suzuki Y."/>
            <person name="Arimoto A."/>
            <person name="Ishii H."/>
            <person name="Satoh N."/>
            <person name="Nishiyama T."/>
            <person name="Hasebe M."/>
            <person name="Maruyama T."/>
            <person name="Minagawa J."/>
            <person name="Obokata J."/>
            <person name="Shigenobu S."/>
        </authorList>
    </citation>
    <scope>NUCLEOTIDE SEQUENCE [LARGE SCALE GENOMIC DNA]</scope>
</reference>
<keyword evidence="2" id="KW-1185">Reference proteome</keyword>
<evidence type="ECO:0000313" key="1">
    <source>
        <dbReference type="EMBL" id="GFR60439.1"/>
    </source>
</evidence>
<proteinExistence type="predicted"/>
<protein>
    <submittedName>
        <fullName evidence="1">Uncharacterized protein</fullName>
    </submittedName>
</protein>
<comment type="caution">
    <text evidence="1">The sequence shown here is derived from an EMBL/GenBank/DDBJ whole genome shotgun (WGS) entry which is preliminary data.</text>
</comment>
<organism evidence="1 2">
    <name type="scientific">Elysia marginata</name>
    <dbReference type="NCBI Taxonomy" id="1093978"/>
    <lineage>
        <taxon>Eukaryota</taxon>
        <taxon>Metazoa</taxon>
        <taxon>Spiralia</taxon>
        <taxon>Lophotrochozoa</taxon>
        <taxon>Mollusca</taxon>
        <taxon>Gastropoda</taxon>
        <taxon>Heterobranchia</taxon>
        <taxon>Euthyneura</taxon>
        <taxon>Panpulmonata</taxon>
        <taxon>Sacoglossa</taxon>
        <taxon>Placobranchoidea</taxon>
        <taxon>Plakobranchidae</taxon>
        <taxon>Elysia</taxon>
    </lineage>
</organism>